<keyword evidence="3" id="KW-1185">Reference proteome</keyword>
<dbReference type="InterPro" id="IPR036457">
    <property type="entry name" value="PPM-type-like_dom_sf"/>
</dbReference>
<reference evidence="2 3" key="1">
    <citation type="journal article" date="2017" name="Int. J. Syst. Evol. Microbiol.">
        <title>Ramlibacter alkalitolerans sp. nov., alkali-tolerant bacterium isolated from soil of ginseng.</title>
        <authorList>
            <person name="Lee D.H."/>
            <person name="Cha C.J."/>
        </authorList>
    </citation>
    <scope>NUCLEOTIDE SEQUENCE [LARGE SCALE GENOMIC DNA]</scope>
    <source>
        <strain evidence="2 3">KACC 19305</strain>
    </source>
</reference>
<dbReference type="InterPro" id="IPR001932">
    <property type="entry name" value="PPM-type_phosphatase-like_dom"/>
</dbReference>
<accession>A0ABS1JSC0</accession>
<evidence type="ECO:0000259" key="1">
    <source>
        <dbReference type="SMART" id="SM00331"/>
    </source>
</evidence>
<name>A0ABS1JSC0_9BURK</name>
<dbReference type="PANTHER" id="PTHR35801">
    <property type="entry name" value="PHOSPHOSERINE PHOSPHATASE RSBX"/>
    <property type="match status" value="1"/>
</dbReference>
<gene>
    <name evidence="2" type="ORF">JI746_16685</name>
</gene>
<dbReference type="SUPFAM" id="SSF81606">
    <property type="entry name" value="PP2C-like"/>
    <property type="match status" value="1"/>
</dbReference>
<dbReference type="InterPro" id="IPR036890">
    <property type="entry name" value="HATPase_C_sf"/>
</dbReference>
<dbReference type="Pfam" id="PF07228">
    <property type="entry name" value="SpoIIE"/>
    <property type="match status" value="1"/>
</dbReference>
<comment type="caution">
    <text evidence="2">The sequence shown here is derived from an EMBL/GenBank/DDBJ whole genome shotgun (WGS) entry which is preliminary data.</text>
</comment>
<dbReference type="InterPro" id="IPR039248">
    <property type="entry name" value="Ptase_RsbX"/>
</dbReference>
<protein>
    <submittedName>
        <fullName evidence="2">SpoIIE family protein phosphatase</fullName>
    </submittedName>
</protein>
<dbReference type="Proteomes" id="UP000622707">
    <property type="component" value="Unassembled WGS sequence"/>
</dbReference>
<sequence length="322" mass="33240">MEDTSRVGEARRHAAQLAEDCGLDETDAGRLALVVTELGTNLARHAVKGRMLLSPRPARREVEVIAVDEGPGILDLERSMGDGYSTGGTPGTGLGAVRRLSRHFDIHSSVPGGTVVLARVGTGVAQDSQAACTGAVSIAAPGERVCGDGWGFALHGDIAALVVADGLGHGPDAAEAAAAALEAFAEDPLASPSLLLERTHQRLRSTRGAAVMLLQADAATGTVRSAGAGNVMARLVSGVSDRAILGQHGTAGVTIRTPEEQSIPWPDHALLVVFSDGIESRWPAALLAPLLGRDPALAAAVLVRDHCRGRDDATVAVLRRKD</sequence>
<evidence type="ECO:0000313" key="3">
    <source>
        <dbReference type="Proteomes" id="UP000622707"/>
    </source>
</evidence>
<dbReference type="PANTHER" id="PTHR35801:SF1">
    <property type="entry name" value="PHOSPHOSERINE PHOSPHATASE RSBX"/>
    <property type="match status" value="1"/>
</dbReference>
<dbReference type="SUPFAM" id="SSF55874">
    <property type="entry name" value="ATPase domain of HSP90 chaperone/DNA topoisomerase II/histidine kinase"/>
    <property type="match status" value="1"/>
</dbReference>
<dbReference type="InterPro" id="IPR003594">
    <property type="entry name" value="HATPase_dom"/>
</dbReference>
<proteinExistence type="predicted"/>
<evidence type="ECO:0000313" key="2">
    <source>
        <dbReference type="EMBL" id="MBL0426751.1"/>
    </source>
</evidence>
<dbReference type="EMBL" id="JAEQND010000009">
    <property type="protein sequence ID" value="MBL0426751.1"/>
    <property type="molecule type" value="Genomic_DNA"/>
</dbReference>
<dbReference type="Pfam" id="PF13581">
    <property type="entry name" value="HATPase_c_2"/>
    <property type="match status" value="1"/>
</dbReference>
<feature type="domain" description="PPM-type phosphatase" evidence="1">
    <location>
        <begin position="124"/>
        <end position="320"/>
    </location>
</feature>
<dbReference type="Gene3D" id="3.30.565.10">
    <property type="entry name" value="Histidine kinase-like ATPase, C-terminal domain"/>
    <property type="match status" value="1"/>
</dbReference>
<organism evidence="2 3">
    <name type="scientific">Ramlibacter alkalitolerans</name>
    <dbReference type="NCBI Taxonomy" id="2039631"/>
    <lineage>
        <taxon>Bacteria</taxon>
        <taxon>Pseudomonadati</taxon>
        <taxon>Pseudomonadota</taxon>
        <taxon>Betaproteobacteria</taxon>
        <taxon>Burkholderiales</taxon>
        <taxon>Comamonadaceae</taxon>
        <taxon>Ramlibacter</taxon>
    </lineage>
</organism>
<dbReference type="SMART" id="SM00331">
    <property type="entry name" value="PP2C_SIG"/>
    <property type="match status" value="1"/>
</dbReference>
<dbReference type="Gene3D" id="3.60.40.10">
    <property type="entry name" value="PPM-type phosphatase domain"/>
    <property type="match status" value="1"/>
</dbReference>